<sequence>MSSATRWPRCSGPRRSARFQIVGSGIGSVPARDIIAELPGLAAAVMGDAIDVRAEAPSLADVALAWTAGGEERVVLVP</sequence>
<gene>
    <name evidence="1" type="ORF">CLV67_11776</name>
</gene>
<organism evidence="1 2">
    <name type="scientific">Actinoplanes italicus</name>
    <dbReference type="NCBI Taxonomy" id="113567"/>
    <lineage>
        <taxon>Bacteria</taxon>
        <taxon>Bacillati</taxon>
        <taxon>Actinomycetota</taxon>
        <taxon>Actinomycetes</taxon>
        <taxon>Micromonosporales</taxon>
        <taxon>Micromonosporaceae</taxon>
        <taxon>Actinoplanes</taxon>
    </lineage>
</organism>
<dbReference type="RefSeq" id="WP_203737795.1">
    <property type="nucleotide sequence ID" value="NZ_BOMO01000167.1"/>
</dbReference>
<evidence type="ECO:0000313" key="1">
    <source>
        <dbReference type="EMBL" id="PRX17019.1"/>
    </source>
</evidence>
<dbReference type="EMBL" id="PVMZ01000017">
    <property type="protein sequence ID" value="PRX17019.1"/>
    <property type="molecule type" value="Genomic_DNA"/>
</dbReference>
<dbReference type="AlphaFoldDB" id="A0A2T0K2F2"/>
<reference evidence="1 2" key="1">
    <citation type="submission" date="2018-03" db="EMBL/GenBank/DDBJ databases">
        <title>Genomic Encyclopedia of Archaeal and Bacterial Type Strains, Phase II (KMG-II): from individual species to whole genera.</title>
        <authorList>
            <person name="Goeker M."/>
        </authorList>
    </citation>
    <scope>NUCLEOTIDE SEQUENCE [LARGE SCALE GENOMIC DNA]</scope>
    <source>
        <strain evidence="1 2">DSM 43146</strain>
    </source>
</reference>
<accession>A0A2T0K2F2</accession>
<keyword evidence="2" id="KW-1185">Reference proteome</keyword>
<proteinExistence type="predicted"/>
<dbReference type="Proteomes" id="UP000239415">
    <property type="component" value="Unassembled WGS sequence"/>
</dbReference>
<protein>
    <submittedName>
        <fullName evidence="1">Uncharacterized protein</fullName>
    </submittedName>
</protein>
<name>A0A2T0K2F2_9ACTN</name>
<comment type="caution">
    <text evidence="1">The sequence shown here is derived from an EMBL/GenBank/DDBJ whole genome shotgun (WGS) entry which is preliminary data.</text>
</comment>
<evidence type="ECO:0000313" key="2">
    <source>
        <dbReference type="Proteomes" id="UP000239415"/>
    </source>
</evidence>